<proteinExistence type="predicted"/>
<dbReference type="EMBL" id="SACO01000018">
    <property type="protein sequence ID" value="RVU03265.1"/>
    <property type="molecule type" value="Genomic_DNA"/>
</dbReference>
<gene>
    <name evidence="1" type="ORF">EOE18_16770</name>
</gene>
<keyword evidence="2" id="KW-1185">Reference proteome</keyword>
<dbReference type="AlphaFoldDB" id="A0A3S2US09"/>
<name>A0A3S2US09_9SPHN</name>
<organism evidence="1 2">
    <name type="scientific">Novosphingobium umbonatum</name>
    <dbReference type="NCBI Taxonomy" id="1908524"/>
    <lineage>
        <taxon>Bacteria</taxon>
        <taxon>Pseudomonadati</taxon>
        <taxon>Pseudomonadota</taxon>
        <taxon>Alphaproteobacteria</taxon>
        <taxon>Sphingomonadales</taxon>
        <taxon>Sphingomonadaceae</taxon>
        <taxon>Novosphingobium</taxon>
    </lineage>
</organism>
<reference evidence="1 2" key="1">
    <citation type="submission" date="2019-01" db="EMBL/GenBank/DDBJ databases">
        <authorList>
            <person name="Chen W.-M."/>
        </authorList>
    </citation>
    <scope>NUCLEOTIDE SEQUENCE [LARGE SCALE GENOMIC DNA]</scope>
    <source>
        <strain evidence="1 2">FSY-9</strain>
    </source>
</reference>
<evidence type="ECO:0008006" key="3">
    <source>
        <dbReference type="Google" id="ProtNLM"/>
    </source>
</evidence>
<evidence type="ECO:0000313" key="1">
    <source>
        <dbReference type="EMBL" id="RVU03265.1"/>
    </source>
</evidence>
<dbReference type="OrthoDB" id="9771846at2"/>
<dbReference type="RefSeq" id="WP_127711647.1">
    <property type="nucleotide sequence ID" value="NZ_SACO01000018.1"/>
</dbReference>
<accession>A0A3S2US09</accession>
<dbReference type="SUPFAM" id="SSF53756">
    <property type="entry name" value="UDP-Glycosyltransferase/glycogen phosphorylase"/>
    <property type="match status" value="1"/>
</dbReference>
<evidence type="ECO:0000313" key="2">
    <source>
        <dbReference type="Proteomes" id="UP000282837"/>
    </source>
</evidence>
<comment type="caution">
    <text evidence="1">The sequence shown here is derived from an EMBL/GenBank/DDBJ whole genome shotgun (WGS) entry which is preliminary data.</text>
</comment>
<dbReference type="Proteomes" id="UP000282837">
    <property type="component" value="Unassembled WGS sequence"/>
</dbReference>
<sequence>MARLPTTDLYFRNAMDPWISRWWRRGPIRRVGANAFVAGEWFVLVRQDKPLVMREALAWHGRLAYVIDDDIAAGTVCEHLPETYRAKLAEFDRRFHRDLLARADVVLAASDSLAESLARSPRLANRLQRIEPAWRLPLANLDHFADLEQGAGLKIAMLGSGSHRGALEAIAPALEGILDRHKQVQLTYLARRRVTDRLEQHPRARRIEPMTWPEYQRWLVRQRFHLALYPLLPSPFERARSSNKLTEHAVVGALGVYPQSWAPARRLGKAAVLAPENPAEWGILIEKLIANPTEISQLAQLNLQNLSCENPLAMQQELWFNLLGRFVQ</sequence>
<protein>
    <recommendedName>
        <fullName evidence="3">Glycosyltransferase family 1 protein</fullName>
    </recommendedName>
</protein>